<evidence type="ECO:0000256" key="4">
    <source>
        <dbReference type="ARBA" id="ARBA00023284"/>
    </source>
</evidence>
<dbReference type="AlphaFoldDB" id="A0A212JSN8"/>
<dbReference type="PANTHER" id="PTHR42852">
    <property type="entry name" value="THIOL:DISULFIDE INTERCHANGE PROTEIN DSBE"/>
    <property type="match status" value="1"/>
</dbReference>
<proteinExistence type="predicted"/>
<evidence type="ECO:0000256" key="2">
    <source>
        <dbReference type="ARBA" id="ARBA00022748"/>
    </source>
</evidence>
<dbReference type="GO" id="GO:0017004">
    <property type="term" value="P:cytochrome complex assembly"/>
    <property type="evidence" value="ECO:0007669"/>
    <property type="project" value="UniProtKB-KW"/>
</dbReference>
<dbReference type="GO" id="GO:0016209">
    <property type="term" value="F:antioxidant activity"/>
    <property type="evidence" value="ECO:0007669"/>
    <property type="project" value="InterPro"/>
</dbReference>
<keyword evidence="2" id="KW-0201">Cytochrome c-type biogenesis</keyword>
<dbReference type="GO" id="GO:0016491">
    <property type="term" value="F:oxidoreductase activity"/>
    <property type="evidence" value="ECO:0007669"/>
    <property type="project" value="InterPro"/>
</dbReference>
<feature type="domain" description="Thioredoxin" evidence="5">
    <location>
        <begin position="236"/>
        <end position="378"/>
    </location>
</feature>
<dbReference type="CDD" id="cd02966">
    <property type="entry name" value="TlpA_like_family"/>
    <property type="match status" value="1"/>
</dbReference>
<dbReference type="PROSITE" id="PS51352">
    <property type="entry name" value="THIOREDOXIN_2"/>
    <property type="match status" value="1"/>
</dbReference>
<dbReference type="PANTHER" id="PTHR42852:SF6">
    <property type="entry name" value="THIOL:DISULFIDE INTERCHANGE PROTEIN DSBE"/>
    <property type="match status" value="1"/>
</dbReference>
<dbReference type="Pfam" id="PF00578">
    <property type="entry name" value="AhpC-TSA"/>
    <property type="match status" value="1"/>
</dbReference>
<dbReference type="InterPro" id="IPR025380">
    <property type="entry name" value="DUF4369"/>
</dbReference>
<dbReference type="RefSeq" id="WP_296949854.1">
    <property type="nucleotide sequence ID" value="NZ_LT599021.1"/>
</dbReference>
<keyword evidence="4" id="KW-0676">Redox-active center</keyword>
<dbReference type="Pfam" id="PF14289">
    <property type="entry name" value="DUF4369"/>
    <property type="match status" value="1"/>
</dbReference>
<dbReference type="Gene3D" id="3.40.30.10">
    <property type="entry name" value="Glutaredoxin"/>
    <property type="match status" value="1"/>
</dbReference>
<accession>A0A212JSN8</accession>
<dbReference type="InterPro" id="IPR000866">
    <property type="entry name" value="AhpC/TSA"/>
</dbReference>
<dbReference type="InterPro" id="IPR050553">
    <property type="entry name" value="Thioredoxin_ResA/DsbE_sf"/>
</dbReference>
<dbReference type="SUPFAM" id="SSF52833">
    <property type="entry name" value="Thioredoxin-like"/>
    <property type="match status" value="1"/>
</dbReference>
<organism evidence="6">
    <name type="scientific">uncultured Dysgonomonas sp</name>
    <dbReference type="NCBI Taxonomy" id="206096"/>
    <lineage>
        <taxon>Bacteria</taxon>
        <taxon>Pseudomonadati</taxon>
        <taxon>Bacteroidota</taxon>
        <taxon>Bacteroidia</taxon>
        <taxon>Bacteroidales</taxon>
        <taxon>Dysgonomonadaceae</taxon>
        <taxon>Dysgonomonas</taxon>
        <taxon>environmental samples</taxon>
    </lineage>
</organism>
<evidence type="ECO:0000256" key="1">
    <source>
        <dbReference type="ARBA" id="ARBA00004196"/>
    </source>
</evidence>
<evidence type="ECO:0000313" key="6">
    <source>
        <dbReference type="EMBL" id="SBW02484.1"/>
    </source>
</evidence>
<keyword evidence="3" id="KW-1015">Disulfide bond</keyword>
<gene>
    <name evidence="6" type="ORF">KL86DYS2_12262</name>
</gene>
<evidence type="ECO:0000256" key="3">
    <source>
        <dbReference type="ARBA" id="ARBA00023157"/>
    </source>
</evidence>
<dbReference type="InterPro" id="IPR013766">
    <property type="entry name" value="Thioredoxin_domain"/>
</dbReference>
<dbReference type="GO" id="GO:0030313">
    <property type="term" value="C:cell envelope"/>
    <property type="evidence" value="ECO:0007669"/>
    <property type="project" value="UniProtKB-SubCell"/>
</dbReference>
<reference evidence="6" key="1">
    <citation type="submission" date="2016-04" db="EMBL/GenBank/DDBJ databases">
        <authorList>
            <person name="Evans L.H."/>
            <person name="Alamgir A."/>
            <person name="Owens N."/>
            <person name="Weber N.D."/>
            <person name="Virtaneva K."/>
            <person name="Barbian K."/>
            <person name="Babar A."/>
            <person name="Rosenke K."/>
        </authorList>
    </citation>
    <scope>NUCLEOTIDE SEQUENCE</scope>
    <source>
        <strain evidence="6">86-2</strain>
    </source>
</reference>
<comment type="subcellular location">
    <subcellularLocation>
        <location evidence="1">Cell envelope</location>
    </subcellularLocation>
</comment>
<dbReference type="InterPro" id="IPR036249">
    <property type="entry name" value="Thioredoxin-like_sf"/>
</dbReference>
<sequence>MSIYNALRYIGIVTLCATVMISCDKKATSKYEISGKLENLTGNYFLMSHEVGDSVVIDTIPINAKGEFSFKGAVDTLTEMSLYFNQNTKSTYILVNKGWDVELKGDALYPDLINVKGGDVNDDLTTFKNQNKELLKNRADILIAADRKNSDNNDTLKVKDYVVELKNINFELSNIAANYIKTNPEKIASVMLINTFFKDESSIPRLDENLALLKGKAVDFQLTADLKQFRDKVKRSSVGAIAPVFNLKDANGKNVQLSDFKGKYVLLTFASTTCEVCKLEKKDAVKVYNELKKQKKNIEFISIIKDIEDEPISKSFTDSVKWTIIPVKGGWSAKEFDTYYIREIPYNVLISPSGNITDRDFPVTALIKKMDELVDSGK</sequence>
<protein>
    <recommendedName>
        <fullName evidence="5">Thioredoxin domain-containing protein</fullName>
    </recommendedName>
</protein>
<evidence type="ECO:0000259" key="5">
    <source>
        <dbReference type="PROSITE" id="PS51352"/>
    </source>
</evidence>
<dbReference type="EMBL" id="FLUL01000001">
    <property type="protein sequence ID" value="SBW02484.1"/>
    <property type="molecule type" value="Genomic_DNA"/>
</dbReference>
<name>A0A212JSN8_9BACT</name>